<keyword evidence="4" id="KW-1185">Reference proteome</keyword>
<dbReference type="PANTHER" id="PTHR43664:SF1">
    <property type="entry name" value="BETA-METHYLMALYL-COA DEHYDRATASE"/>
    <property type="match status" value="1"/>
</dbReference>
<dbReference type="Proteomes" id="UP000646523">
    <property type="component" value="Unassembled WGS sequence"/>
</dbReference>
<feature type="domain" description="MaoC-like" evidence="2">
    <location>
        <begin position="45"/>
        <end position="122"/>
    </location>
</feature>
<accession>A0A917YWU1</accession>
<dbReference type="InterPro" id="IPR052342">
    <property type="entry name" value="MCH/BMMD"/>
</dbReference>
<dbReference type="AlphaFoldDB" id="A0A917YWU1"/>
<evidence type="ECO:0000259" key="2">
    <source>
        <dbReference type="Pfam" id="PF01575"/>
    </source>
</evidence>
<organism evidence="3 4">
    <name type="scientific">Nonomuraea cavernae</name>
    <dbReference type="NCBI Taxonomy" id="2045107"/>
    <lineage>
        <taxon>Bacteria</taxon>
        <taxon>Bacillati</taxon>
        <taxon>Actinomycetota</taxon>
        <taxon>Actinomycetes</taxon>
        <taxon>Streptosporangiales</taxon>
        <taxon>Streptosporangiaceae</taxon>
        <taxon>Nonomuraea</taxon>
    </lineage>
</organism>
<evidence type="ECO:0000313" key="3">
    <source>
        <dbReference type="EMBL" id="GGO66599.1"/>
    </source>
</evidence>
<comment type="similarity">
    <text evidence="1">Belongs to the enoyl-CoA hydratase/isomerase family.</text>
</comment>
<proteinExistence type="inferred from homology"/>
<dbReference type="SUPFAM" id="SSF54637">
    <property type="entry name" value="Thioesterase/thiol ester dehydrase-isomerase"/>
    <property type="match status" value="1"/>
</dbReference>
<dbReference type="Gene3D" id="3.10.129.10">
    <property type="entry name" value="Hotdog Thioesterase"/>
    <property type="match status" value="1"/>
</dbReference>
<dbReference type="RefSeq" id="WP_189123816.1">
    <property type="nucleotide sequence ID" value="NZ_BMNH01000004.1"/>
</dbReference>
<dbReference type="Pfam" id="PF01575">
    <property type="entry name" value="MaoC_dehydratas"/>
    <property type="match status" value="1"/>
</dbReference>
<protein>
    <recommendedName>
        <fullName evidence="2">MaoC-like domain-containing protein</fullName>
    </recommendedName>
</protein>
<dbReference type="InterPro" id="IPR029069">
    <property type="entry name" value="HotDog_dom_sf"/>
</dbReference>
<dbReference type="EMBL" id="BMNH01000004">
    <property type="protein sequence ID" value="GGO66599.1"/>
    <property type="molecule type" value="Genomic_DNA"/>
</dbReference>
<gene>
    <name evidence="3" type="ORF">GCM10012289_21000</name>
</gene>
<name>A0A917YWU1_9ACTN</name>
<dbReference type="InterPro" id="IPR002539">
    <property type="entry name" value="MaoC-like_dom"/>
</dbReference>
<evidence type="ECO:0000256" key="1">
    <source>
        <dbReference type="ARBA" id="ARBA00005254"/>
    </source>
</evidence>
<dbReference type="PANTHER" id="PTHR43664">
    <property type="entry name" value="MONOAMINE OXIDASE-RELATED"/>
    <property type="match status" value="1"/>
</dbReference>
<reference evidence="3" key="2">
    <citation type="submission" date="2020-09" db="EMBL/GenBank/DDBJ databases">
        <authorList>
            <person name="Sun Q."/>
            <person name="Zhou Y."/>
        </authorList>
    </citation>
    <scope>NUCLEOTIDE SEQUENCE</scope>
    <source>
        <strain evidence="3">CGMCC 4.7368</strain>
    </source>
</reference>
<evidence type="ECO:0000313" key="4">
    <source>
        <dbReference type="Proteomes" id="UP000646523"/>
    </source>
</evidence>
<reference evidence="3" key="1">
    <citation type="journal article" date="2014" name="Int. J. Syst. Evol. Microbiol.">
        <title>Complete genome sequence of Corynebacterium casei LMG S-19264T (=DSM 44701T), isolated from a smear-ripened cheese.</title>
        <authorList>
            <consortium name="US DOE Joint Genome Institute (JGI-PGF)"/>
            <person name="Walter F."/>
            <person name="Albersmeier A."/>
            <person name="Kalinowski J."/>
            <person name="Ruckert C."/>
        </authorList>
    </citation>
    <scope>NUCLEOTIDE SEQUENCE</scope>
    <source>
        <strain evidence="3">CGMCC 4.7368</strain>
    </source>
</reference>
<comment type="caution">
    <text evidence="3">The sequence shown here is derived from an EMBL/GenBank/DDBJ whole genome shotgun (WGS) entry which is preliminary data.</text>
</comment>
<sequence>MTADLTGSLRPVLPVAFAKGARLRTPGRTLTDGDFSAIINATWENGPLHTDDQYMTATSFGRRILGGPCLVAITAGLTSNTMYASWAAAGVDCHAALGIDEVRYLAPVHVGDTITVEIEVTRFEPTTGGSALFGEVQDVLRNQDGTAVLRMRRGYLLKPIEEPVEEPVEKPAEEPA</sequence>